<dbReference type="PROSITE" id="PS52004">
    <property type="entry name" value="KS3_2"/>
    <property type="match status" value="1"/>
</dbReference>
<dbReference type="CDD" id="cd05195">
    <property type="entry name" value="enoyl_red"/>
    <property type="match status" value="1"/>
</dbReference>
<dbReference type="GO" id="GO:0016491">
    <property type="term" value="F:oxidoreductase activity"/>
    <property type="evidence" value="ECO:0007669"/>
    <property type="project" value="InterPro"/>
</dbReference>
<organism evidence="5 6">
    <name type="scientific">Ajellomyces capsulatus (strain G186AR / H82 / ATCC MYA-2454 / RMSCC 2432)</name>
    <name type="common">Darling's disease fungus</name>
    <name type="synonym">Histoplasma capsulatum</name>
    <dbReference type="NCBI Taxonomy" id="447093"/>
    <lineage>
        <taxon>Eukaryota</taxon>
        <taxon>Fungi</taxon>
        <taxon>Dikarya</taxon>
        <taxon>Ascomycota</taxon>
        <taxon>Pezizomycotina</taxon>
        <taxon>Eurotiomycetes</taxon>
        <taxon>Eurotiomycetidae</taxon>
        <taxon>Onygenales</taxon>
        <taxon>Ajellomycetaceae</taxon>
        <taxon>Histoplasma</taxon>
    </lineage>
</organism>
<evidence type="ECO:0000313" key="6">
    <source>
        <dbReference type="Proteomes" id="UP000001631"/>
    </source>
</evidence>
<dbReference type="InParanoid" id="C0NKG2"/>
<dbReference type="InterPro" id="IPR013968">
    <property type="entry name" value="PKS_KR"/>
</dbReference>
<dbReference type="InterPro" id="IPR016039">
    <property type="entry name" value="Thiolase-like"/>
</dbReference>
<dbReference type="STRING" id="447093.C0NKG2"/>
<dbReference type="SUPFAM" id="SSF53901">
    <property type="entry name" value="Thiolase-like"/>
    <property type="match status" value="1"/>
</dbReference>
<dbReference type="InterPro" id="IPR020841">
    <property type="entry name" value="PKS_Beta-ketoAc_synthase_dom"/>
</dbReference>
<dbReference type="Pfam" id="PF00109">
    <property type="entry name" value="ketoacyl-synt"/>
    <property type="match status" value="1"/>
</dbReference>
<dbReference type="Gene3D" id="3.40.47.10">
    <property type="match status" value="1"/>
</dbReference>
<proteinExistence type="predicted"/>
<evidence type="ECO:0000256" key="1">
    <source>
        <dbReference type="ARBA" id="ARBA00022450"/>
    </source>
</evidence>
<dbReference type="InterPro" id="IPR020843">
    <property type="entry name" value="ER"/>
</dbReference>
<reference evidence="5" key="1">
    <citation type="submission" date="2009-02" db="EMBL/GenBank/DDBJ databases">
        <title>The Genome Sequence of Ajellomyces capsulatus strain G186AR.</title>
        <authorList>
            <consortium name="The Broad Institute Genome Sequencing Platform"/>
            <person name="Champion M."/>
            <person name="Cuomo C."/>
            <person name="Ma L.-J."/>
            <person name="Henn M.R."/>
            <person name="Sil A."/>
            <person name="Goldman B."/>
            <person name="Young S.K."/>
            <person name="Kodira C.D."/>
            <person name="Zeng Q."/>
            <person name="Koehrsen M."/>
            <person name="Alvarado L."/>
            <person name="Berlin A."/>
            <person name="Borenstein D."/>
            <person name="Chen Z."/>
            <person name="Engels R."/>
            <person name="Freedman E."/>
            <person name="Gellesch M."/>
            <person name="Goldberg J."/>
            <person name="Griggs A."/>
            <person name="Gujja S."/>
            <person name="Heiman D."/>
            <person name="Hepburn T."/>
            <person name="Howarth C."/>
            <person name="Jen D."/>
            <person name="Larson L."/>
            <person name="Lewis B."/>
            <person name="Mehta T."/>
            <person name="Park D."/>
            <person name="Pearson M."/>
            <person name="Roberts A."/>
            <person name="Saif S."/>
            <person name="Shea T."/>
            <person name="Shenoy N."/>
            <person name="Sisk P."/>
            <person name="Stolte C."/>
            <person name="Sykes S."/>
            <person name="Walk T."/>
            <person name="White J."/>
            <person name="Yandava C."/>
            <person name="Klein B."/>
            <person name="McEwen J.G."/>
            <person name="Puccia R."/>
            <person name="Goldman G.H."/>
            <person name="Felipe M.S."/>
            <person name="Nino-Vega G."/>
            <person name="San-Blas G."/>
            <person name="Taylor J."/>
            <person name="Mendoza L."/>
            <person name="Galagan J."/>
            <person name="Nusbaum C."/>
            <person name="Birren B."/>
        </authorList>
    </citation>
    <scope>NUCLEOTIDE SEQUENCE</scope>
    <source>
        <strain evidence="5">G186AR</strain>
    </source>
</reference>
<dbReference type="RefSeq" id="XP_045288834.1">
    <property type="nucleotide sequence ID" value="XM_045430691.1"/>
</dbReference>
<keyword evidence="6" id="KW-1185">Reference proteome</keyword>
<gene>
    <name evidence="5" type="ORF">HCBG_03642</name>
</gene>
<feature type="domain" description="Ketosynthase family 3 (KS3)" evidence="4">
    <location>
        <begin position="131"/>
        <end position="571"/>
    </location>
</feature>
<dbReference type="PANTHER" id="PTHR43775:SF37">
    <property type="entry name" value="SI:DKEY-61P9.11"/>
    <property type="match status" value="1"/>
</dbReference>
<dbReference type="HOGENOM" id="CLU_307357_0_0_1"/>
<dbReference type="CDD" id="cd00833">
    <property type="entry name" value="PKS"/>
    <property type="match status" value="1"/>
</dbReference>
<protein>
    <submittedName>
        <fullName evidence="5">Polyketide synthase</fullName>
    </submittedName>
</protein>
<dbReference type="InterPro" id="IPR014030">
    <property type="entry name" value="Ketoacyl_synth_N"/>
</dbReference>
<accession>C0NKG2</accession>
<dbReference type="InterPro" id="IPR018201">
    <property type="entry name" value="Ketoacyl_synth_AS"/>
</dbReference>
<dbReference type="AlphaFoldDB" id="C0NKG2"/>
<evidence type="ECO:0000313" key="5">
    <source>
        <dbReference type="EMBL" id="EEH08353.1"/>
    </source>
</evidence>
<dbReference type="Proteomes" id="UP000001631">
    <property type="component" value="Unassembled WGS sequence"/>
</dbReference>
<dbReference type="PANTHER" id="PTHR43775">
    <property type="entry name" value="FATTY ACID SYNTHASE"/>
    <property type="match status" value="1"/>
</dbReference>
<dbReference type="SMART" id="SM00825">
    <property type="entry name" value="PKS_KS"/>
    <property type="match status" value="1"/>
</dbReference>
<dbReference type="EMBL" id="GG663366">
    <property type="protein sequence ID" value="EEH08353.1"/>
    <property type="molecule type" value="Genomic_DNA"/>
</dbReference>
<dbReference type="GO" id="GO:0044550">
    <property type="term" value="P:secondary metabolite biosynthetic process"/>
    <property type="evidence" value="ECO:0007669"/>
    <property type="project" value="UniProtKB-ARBA"/>
</dbReference>
<evidence type="ECO:0000256" key="2">
    <source>
        <dbReference type="ARBA" id="ARBA00022553"/>
    </source>
</evidence>
<dbReference type="InterPro" id="IPR011032">
    <property type="entry name" value="GroES-like_sf"/>
</dbReference>
<dbReference type="Gene3D" id="3.90.180.10">
    <property type="entry name" value="Medium-chain alcohol dehydrogenases, catalytic domain"/>
    <property type="match status" value="2"/>
</dbReference>
<dbReference type="SMART" id="SM00822">
    <property type="entry name" value="PKS_KR"/>
    <property type="match status" value="1"/>
</dbReference>
<dbReference type="PROSITE" id="PS00606">
    <property type="entry name" value="KS3_1"/>
    <property type="match status" value="1"/>
</dbReference>
<name>C0NKG2_AJECG</name>
<dbReference type="InterPro" id="IPR036291">
    <property type="entry name" value="NAD(P)-bd_dom_sf"/>
</dbReference>
<dbReference type="SMART" id="SM00829">
    <property type="entry name" value="PKS_ER"/>
    <property type="match status" value="1"/>
</dbReference>
<dbReference type="Gene3D" id="3.40.50.720">
    <property type="entry name" value="NAD(P)-binding Rossmann-like Domain"/>
    <property type="match status" value="3"/>
</dbReference>
<dbReference type="SUPFAM" id="SSF51735">
    <property type="entry name" value="NAD(P)-binding Rossmann-fold domains"/>
    <property type="match status" value="2"/>
</dbReference>
<dbReference type="GeneID" id="69036658"/>
<keyword evidence="1" id="KW-0596">Phosphopantetheine</keyword>
<dbReference type="InterPro" id="IPR050091">
    <property type="entry name" value="PKS_NRPS_Biosynth_Enz"/>
</dbReference>
<dbReference type="GO" id="GO:0004312">
    <property type="term" value="F:fatty acid synthase activity"/>
    <property type="evidence" value="ECO:0007669"/>
    <property type="project" value="TreeGrafter"/>
</dbReference>
<dbReference type="GO" id="GO:0004315">
    <property type="term" value="F:3-oxoacyl-[acyl-carrier-protein] synthase activity"/>
    <property type="evidence" value="ECO:0007669"/>
    <property type="project" value="InterPro"/>
</dbReference>
<keyword evidence="3" id="KW-0808">Transferase</keyword>
<sequence length="962" mass="104040">MSRPGRVCYAPPSLNVAESSPSYNRCCTGSELWPGACYPSNIGDTGRSRVADYTNTGIMKVFCFSESTYLKNAADYLIDAGSSYFKFNFWLLVRSRTEKFPGLGIATELVMSLVSQMTRDTVVEVSYRLSGDPIFYFASTTNLKIDIDMGNCDEDNLLPAAIVACPVGILEMPHALILSGNWALVAAAAGYFLKEDIGLFDAPFFNLTKHEAESLDPEQRVIFECTYEALENGGITLKSLAGEQVGIFVGASLSDYDLNSFKDSENISRYNATACALSLQSNRISCHFNFKGPSMSMDTACSSSLTALHAACQSIRSGGSTCAIVGGCYLNILPDVFISMSLQRAHSGFGNYPVFTAAMEAADQCLTNLGSKFSMIFGIGRSPQASLWQPAFAVGDEVADFEVGDRVCVVSKGAFANYSRVRGTSAWKIPGQLSLKVAASIPIAFCTAFYSLFEVGRLQSGERILIHAAAVILAKPISAEIFATVVVIELSGWDTLRASWERIAPFGLFIEMGKKDIMRNLRLEMTNFDRNVSFASLDLTLPANKRPQLMKKMLSGGFKMFGLGAAKPVSPITCLSISNFQEACHCLQAGRSIQKIVIETEKNALVKVCPRKKAGTLCSPEASYLIVGGTGSHGRNITSRLAEKGAQRIIVISRTGSKDQGVGMPVRELSANGATVVVYQCDVSSKEEVEGKLVSKLPHIPPVRGVIYGVMVLRVSDASYLPILPTYSNQLTFIQDTSFEHMSYSEYDAVVKPKVAGVWKIHHAFLGLNCDLDLFITLSSIASLVGNRGQAAYAAGGTFMSAFGHNRNSVGLPCTTIDLGPVQGIGYLAENEQRKTDVADTLSVDWIDDTELHRLLAAATTGDLANTCQHHCITGLGALHGRPLGTKVSIIMMKSDRSKPLGADGLDSLITIEVRNWIFREIQAGLQIMELLLAKPLVELAGLILKQSRIISAALKSRRALS</sequence>
<dbReference type="InterPro" id="IPR057326">
    <property type="entry name" value="KR_dom"/>
</dbReference>
<evidence type="ECO:0000259" key="4">
    <source>
        <dbReference type="PROSITE" id="PS52004"/>
    </source>
</evidence>
<dbReference type="VEuPathDB" id="FungiDB:I7I50_07320"/>
<dbReference type="SUPFAM" id="SSF50129">
    <property type="entry name" value="GroES-like"/>
    <property type="match status" value="1"/>
</dbReference>
<evidence type="ECO:0000256" key="3">
    <source>
        <dbReference type="ARBA" id="ARBA00022679"/>
    </source>
</evidence>
<dbReference type="Pfam" id="PF08659">
    <property type="entry name" value="KR"/>
    <property type="match status" value="2"/>
</dbReference>
<dbReference type="GO" id="GO:0006633">
    <property type="term" value="P:fatty acid biosynthetic process"/>
    <property type="evidence" value="ECO:0007669"/>
    <property type="project" value="InterPro"/>
</dbReference>
<keyword evidence="2" id="KW-0597">Phosphoprotein</keyword>